<organism evidence="11 12">
    <name type="scientific">Porites evermanni</name>
    <dbReference type="NCBI Taxonomy" id="104178"/>
    <lineage>
        <taxon>Eukaryota</taxon>
        <taxon>Metazoa</taxon>
        <taxon>Cnidaria</taxon>
        <taxon>Anthozoa</taxon>
        <taxon>Hexacorallia</taxon>
        <taxon>Scleractinia</taxon>
        <taxon>Fungiina</taxon>
        <taxon>Poritidae</taxon>
        <taxon>Porites</taxon>
    </lineage>
</organism>
<keyword evidence="6 10" id="KW-1133">Transmembrane helix</keyword>
<evidence type="ECO:0000256" key="7">
    <source>
        <dbReference type="ARBA" id="ARBA00023034"/>
    </source>
</evidence>
<feature type="transmembrane region" description="Helical" evidence="10">
    <location>
        <begin position="20"/>
        <end position="40"/>
    </location>
</feature>
<keyword evidence="12" id="KW-1185">Reference proteome</keyword>
<evidence type="ECO:0000256" key="3">
    <source>
        <dbReference type="ARBA" id="ARBA00004173"/>
    </source>
</evidence>
<protein>
    <submittedName>
        <fullName evidence="11">Uncharacterized protein</fullName>
    </submittedName>
</protein>
<dbReference type="InterPro" id="IPR010876">
    <property type="entry name" value="C1orf43"/>
</dbReference>
<evidence type="ECO:0000313" key="12">
    <source>
        <dbReference type="Proteomes" id="UP001159427"/>
    </source>
</evidence>
<comment type="caution">
    <text evidence="11">The sequence shown here is derived from an EMBL/GenBank/DDBJ whole genome shotgun (WGS) entry which is preliminary data.</text>
</comment>
<comment type="subcellular location">
    <subcellularLocation>
        <location evidence="4">Golgi apparatus</location>
    </subcellularLocation>
    <subcellularLocation>
        <location evidence="2">Membrane</location>
        <topology evidence="2">Single-pass membrane protein</topology>
    </subcellularLocation>
    <subcellularLocation>
        <location evidence="3">Mitochondrion</location>
    </subcellularLocation>
</comment>
<dbReference type="PANTHER" id="PTHR21425:SF2">
    <property type="entry name" value="PROTEIN C1ORF43"/>
    <property type="match status" value="1"/>
</dbReference>
<keyword evidence="7" id="KW-0333">Golgi apparatus</keyword>
<evidence type="ECO:0000256" key="10">
    <source>
        <dbReference type="SAM" id="Phobius"/>
    </source>
</evidence>
<dbReference type="Pfam" id="PF07406">
    <property type="entry name" value="NICE-3"/>
    <property type="match status" value="1"/>
</dbReference>
<evidence type="ECO:0000256" key="5">
    <source>
        <dbReference type="ARBA" id="ARBA00022692"/>
    </source>
</evidence>
<evidence type="ECO:0000256" key="9">
    <source>
        <dbReference type="ARBA" id="ARBA00023136"/>
    </source>
</evidence>
<gene>
    <name evidence="11" type="ORF">PEVE_00003330</name>
</gene>
<reference evidence="11 12" key="1">
    <citation type="submission" date="2022-05" db="EMBL/GenBank/DDBJ databases">
        <authorList>
            <consortium name="Genoscope - CEA"/>
            <person name="William W."/>
        </authorList>
    </citation>
    <scope>NUCLEOTIDE SEQUENCE [LARGE SCALE GENOMIC DNA]</scope>
</reference>
<evidence type="ECO:0000313" key="11">
    <source>
        <dbReference type="EMBL" id="CAH3014652.1"/>
    </source>
</evidence>
<evidence type="ECO:0000256" key="4">
    <source>
        <dbReference type="ARBA" id="ARBA00004555"/>
    </source>
</evidence>
<evidence type="ECO:0000256" key="8">
    <source>
        <dbReference type="ARBA" id="ARBA00023128"/>
    </source>
</evidence>
<keyword evidence="8" id="KW-0496">Mitochondrion</keyword>
<comment type="function">
    <text evidence="1">General regulator of phagocytosis. Required to uptake Gram negative bacterium by macrophages.</text>
</comment>
<name>A0ABN8LC60_9CNID</name>
<dbReference type="EMBL" id="CALNXI010000012">
    <property type="protein sequence ID" value="CAH3014652.1"/>
    <property type="molecule type" value="Genomic_DNA"/>
</dbReference>
<dbReference type="PANTHER" id="PTHR21425">
    <property type="entry name" value="NICE-3"/>
    <property type="match status" value="1"/>
</dbReference>
<sequence>MADSAVSSTDAKLLKKLGGVGLVMTIIFTISIGLLIVILVKRQILRMLLLSKRGPHSPVGSDAPRSLGREISAQLQRISQLRMEPRMLSEQFNKPVDGSANYESPSDQYTRSYKYRMKAMDKMTELDDLLCTIDFKYSRKKKQSVREHLKSLQKPPCNVIRGGDDTIDEVSDMYEHARFETKEFGALQYRKFAYLVEQLKDRVRLYVNVPGSLIVAGNSKRPIRKPPSSTKMEPAASIEIRTPDDVQAEGATKMTASGTISL</sequence>
<evidence type="ECO:0000256" key="6">
    <source>
        <dbReference type="ARBA" id="ARBA00022989"/>
    </source>
</evidence>
<evidence type="ECO:0000256" key="1">
    <source>
        <dbReference type="ARBA" id="ARBA00002620"/>
    </source>
</evidence>
<accession>A0ABN8LC60</accession>
<dbReference type="Proteomes" id="UP001159427">
    <property type="component" value="Unassembled WGS sequence"/>
</dbReference>
<keyword evidence="9 10" id="KW-0472">Membrane</keyword>
<proteinExistence type="predicted"/>
<evidence type="ECO:0000256" key="2">
    <source>
        <dbReference type="ARBA" id="ARBA00004167"/>
    </source>
</evidence>
<keyword evidence="5 10" id="KW-0812">Transmembrane</keyword>